<dbReference type="Gene3D" id="1.20.1420.30">
    <property type="entry name" value="NCX, central ion-binding region"/>
    <property type="match status" value="2"/>
</dbReference>
<dbReference type="FunFam" id="1.20.1420.30:FF:000003">
    <property type="entry name" value="sodium/calcium exchanger 1 isoform X1"/>
    <property type="match status" value="1"/>
</dbReference>
<dbReference type="FunFam" id="1.20.1420.30:FF:000001">
    <property type="entry name" value="sodium/calcium exchanger 1 isoform X1"/>
    <property type="match status" value="1"/>
</dbReference>
<keyword evidence="13" id="KW-1133">Transmembrane helix</keyword>
<dbReference type="GO" id="GO:0046872">
    <property type="term" value="F:metal ion binding"/>
    <property type="evidence" value="ECO:0007669"/>
    <property type="project" value="UniProtKB-KW"/>
</dbReference>
<dbReference type="SUPFAM" id="SSF141072">
    <property type="entry name" value="CalX-like"/>
    <property type="match status" value="2"/>
</dbReference>
<dbReference type="InterPro" id="IPR003644">
    <property type="entry name" value="Calx_beta"/>
</dbReference>
<evidence type="ECO:0000256" key="14">
    <source>
        <dbReference type="ARBA" id="ARBA00023053"/>
    </source>
</evidence>
<keyword evidence="18" id="KW-0739">Sodium transport</keyword>
<dbReference type="InterPro" id="IPR051171">
    <property type="entry name" value="CaCA"/>
</dbReference>
<keyword evidence="12" id="KW-0112">Calmodulin-binding</keyword>
<dbReference type="GO" id="GO:0030424">
    <property type="term" value="C:axon"/>
    <property type="evidence" value="ECO:0007669"/>
    <property type="project" value="TreeGrafter"/>
</dbReference>
<evidence type="ECO:0000256" key="19">
    <source>
        <dbReference type="ARBA" id="ARBA00033667"/>
    </source>
</evidence>
<evidence type="ECO:0000313" key="20">
    <source>
        <dbReference type="Ensembl" id="ENSCCRP00010086052.1"/>
    </source>
</evidence>
<dbReference type="Pfam" id="PF16494">
    <property type="entry name" value="Na_Ca_ex_C"/>
    <property type="match status" value="1"/>
</dbReference>
<dbReference type="FunFam" id="2.60.40.2030:FF:000001">
    <property type="entry name" value="sodium/calcium exchanger 1 isoform X1"/>
    <property type="match status" value="1"/>
</dbReference>
<dbReference type="InterPro" id="IPR004836">
    <property type="entry name" value="Na_Ca_Ex"/>
</dbReference>
<keyword evidence="5" id="KW-1003">Cell membrane</keyword>
<name>A0A8C1N4F2_CYPCA</name>
<dbReference type="Pfam" id="PF01699">
    <property type="entry name" value="Na_Ca_ex"/>
    <property type="match status" value="2"/>
</dbReference>
<dbReference type="InterPro" id="IPR038081">
    <property type="entry name" value="CalX-like_sf"/>
</dbReference>
<comment type="catalytic activity">
    <reaction evidence="19">
        <text>Ca(2+)(in) + 3 Na(+)(out) = Ca(2+)(out) + 3 Na(+)(in)</text>
        <dbReference type="Rhea" id="RHEA:69955"/>
        <dbReference type="ChEBI" id="CHEBI:29101"/>
        <dbReference type="ChEBI" id="CHEBI:29108"/>
    </reaction>
</comment>
<keyword evidence="6" id="KW-0109">Calcium transport</keyword>
<dbReference type="InterPro" id="IPR044880">
    <property type="entry name" value="NCX_ion-bd_dom_sf"/>
</dbReference>
<evidence type="ECO:0000256" key="15">
    <source>
        <dbReference type="ARBA" id="ARBA00023065"/>
    </source>
</evidence>
<evidence type="ECO:0000256" key="1">
    <source>
        <dbReference type="ARBA" id="ARBA00004651"/>
    </source>
</evidence>
<dbReference type="GO" id="GO:0005432">
    <property type="term" value="F:calcium:sodium antiporter activity"/>
    <property type="evidence" value="ECO:0007669"/>
    <property type="project" value="InterPro"/>
</dbReference>
<keyword evidence="15" id="KW-0406">Ion transport</keyword>
<evidence type="ECO:0000256" key="5">
    <source>
        <dbReference type="ARBA" id="ARBA00022475"/>
    </source>
</evidence>
<keyword evidence="7" id="KW-0812">Transmembrane</keyword>
<dbReference type="GO" id="GO:0098794">
    <property type="term" value="C:postsynapse"/>
    <property type="evidence" value="ECO:0007669"/>
    <property type="project" value="TreeGrafter"/>
</dbReference>
<evidence type="ECO:0000256" key="3">
    <source>
        <dbReference type="ARBA" id="ARBA00022448"/>
    </source>
</evidence>
<keyword evidence="17" id="KW-0325">Glycoprotein</keyword>
<comment type="subcellular location">
    <subcellularLocation>
        <location evidence="1">Cell membrane</location>
        <topology evidence="1">Multi-pass membrane protein</topology>
    </subcellularLocation>
</comment>
<keyword evidence="11" id="KW-0106">Calcium</keyword>
<dbReference type="SMART" id="SM00237">
    <property type="entry name" value="Calx_beta"/>
    <property type="match status" value="2"/>
</dbReference>
<comment type="similarity">
    <text evidence="2">Belongs to the Ca(2+):cation antiporter (CaCA) (TC 2.A.19) family. SLC8 subfamily.</text>
</comment>
<keyword evidence="16" id="KW-0472">Membrane</keyword>
<dbReference type="NCBIfam" id="TIGR00845">
    <property type="entry name" value="caca"/>
    <property type="match status" value="1"/>
</dbReference>
<dbReference type="PANTHER" id="PTHR11878:SF7">
    <property type="entry name" value="SODIUM_CALCIUM EXCHANGER 3"/>
    <property type="match status" value="1"/>
</dbReference>
<evidence type="ECO:0000256" key="7">
    <source>
        <dbReference type="ARBA" id="ARBA00022692"/>
    </source>
</evidence>
<accession>A0A8C1N4F2</accession>
<evidence type="ECO:0000256" key="6">
    <source>
        <dbReference type="ARBA" id="ARBA00022568"/>
    </source>
</evidence>
<dbReference type="GO" id="GO:0098703">
    <property type="term" value="P:calcium ion import across plasma membrane"/>
    <property type="evidence" value="ECO:0007669"/>
    <property type="project" value="TreeGrafter"/>
</dbReference>
<dbReference type="Pfam" id="PF03160">
    <property type="entry name" value="Calx-beta"/>
    <property type="match status" value="1"/>
</dbReference>
<dbReference type="PANTHER" id="PTHR11878">
    <property type="entry name" value="SODIUM/CALCIUM EXCHANGER"/>
    <property type="match status" value="1"/>
</dbReference>
<keyword evidence="4" id="KW-0050">Antiport</keyword>
<evidence type="ECO:0000256" key="16">
    <source>
        <dbReference type="ARBA" id="ARBA00023136"/>
    </source>
</evidence>
<reference evidence="20" key="2">
    <citation type="submission" date="2025-09" db="UniProtKB">
        <authorList>
            <consortium name="Ensembl"/>
        </authorList>
    </citation>
    <scope>IDENTIFICATION</scope>
</reference>
<dbReference type="FunFam" id="2.60.40.2030:FF:000002">
    <property type="entry name" value="sodium/calcium exchanger 3 isoform X1"/>
    <property type="match status" value="1"/>
</dbReference>
<keyword evidence="9" id="KW-0732">Signal</keyword>
<dbReference type="Proteomes" id="UP000694427">
    <property type="component" value="Unplaced"/>
</dbReference>
<dbReference type="GO" id="GO:0005516">
    <property type="term" value="F:calmodulin binding"/>
    <property type="evidence" value="ECO:0007669"/>
    <property type="project" value="UniProtKB-KW"/>
</dbReference>
<reference evidence="20" key="1">
    <citation type="submission" date="2025-08" db="UniProtKB">
        <authorList>
            <consortium name="Ensembl"/>
        </authorList>
    </citation>
    <scope>IDENTIFICATION</scope>
</reference>
<dbReference type="InterPro" id="IPR032452">
    <property type="entry name" value="Na_Ca_Ex_C-exten"/>
</dbReference>
<evidence type="ECO:0000256" key="18">
    <source>
        <dbReference type="ARBA" id="ARBA00023201"/>
    </source>
</evidence>
<organism evidence="20 21">
    <name type="scientific">Cyprinus carpio</name>
    <name type="common">Common carp</name>
    <dbReference type="NCBI Taxonomy" id="7962"/>
    <lineage>
        <taxon>Eukaryota</taxon>
        <taxon>Metazoa</taxon>
        <taxon>Chordata</taxon>
        <taxon>Craniata</taxon>
        <taxon>Vertebrata</taxon>
        <taxon>Euteleostomi</taxon>
        <taxon>Actinopterygii</taxon>
        <taxon>Neopterygii</taxon>
        <taxon>Teleostei</taxon>
        <taxon>Ostariophysi</taxon>
        <taxon>Cypriniformes</taxon>
        <taxon>Cyprinidae</taxon>
        <taxon>Cyprininae</taxon>
        <taxon>Cyprinus</taxon>
    </lineage>
</organism>
<dbReference type="Gene3D" id="2.60.40.2030">
    <property type="match status" value="2"/>
</dbReference>
<evidence type="ECO:0000256" key="4">
    <source>
        <dbReference type="ARBA" id="ARBA00022449"/>
    </source>
</evidence>
<dbReference type="AlphaFoldDB" id="A0A8C1N4F2"/>
<dbReference type="Ensembl" id="ENSCCRT00010095439.1">
    <property type="protein sequence ID" value="ENSCCRP00010086052.1"/>
    <property type="gene ID" value="ENSCCRG00010037556.1"/>
</dbReference>
<keyword evidence="3" id="KW-0813">Transport</keyword>
<keyword evidence="10" id="KW-0677">Repeat</keyword>
<evidence type="ECO:0000256" key="17">
    <source>
        <dbReference type="ARBA" id="ARBA00023180"/>
    </source>
</evidence>
<evidence type="ECO:0000256" key="10">
    <source>
        <dbReference type="ARBA" id="ARBA00022737"/>
    </source>
</evidence>
<evidence type="ECO:0000256" key="11">
    <source>
        <dbReference type="ARBA" id="ARBA00022837"/>
    </source>
</evidence>
<accession>A0A8C1B198</accession>
<sequence>MDRSRTKTSAYLWLGVVSVASAFLCAEAGVTPSPSLSNNITCVGEASRCQPGIILPIWYPEDPSMGDKIARVIVYFVAMIYMFLGVSIIADRFMAAIEVITSQEKEIIIKRPNGETTTTTIRVWNETVSNLTLMALGSSAPEILLSVIEICGHEFHAGELGPATIVGSAAFNMFVIIGLCVSVIPEGEVRKVKHLRVFFVTAAWSMFAYIWLYMILAVFSPNVVQVWEGLLTLAFFPICVILAWVADRRLLFYKFMHKKYRTDKHHRGVIIETEGDRSKGIEMDGKMMNSHFVDGGAASNLMGLIEGKEVDESRRDMIRILKDLKQKHPEKELDQLVEMANYYALSHQQKSRAFYRIQATRMMTGAGNILKKHVAEQAKRSASVQEVHVEEPEEYVSRIMFEPAIYQCLENCGAVLLTIVRKGGDIAKTIYVDYKTEDGSANAGADYEFTEGTVVFKPGEVVKEITVGIIDDDIFEEDEHFFVRLSNVRVLETEDEVLSPSSLPYPKALIGFPAVATITILDDDHAGIFTFESESMHVSESVGIMEVKVLRTSGARGTVIIPFRTVEGLAKGGGEDFEDAYGELEFKNDETCKTIQVKIIDDEEYEKNKNFYLELAEPRMVDMSLQKDIPDRKVSSDEEEARRIAEMGKPVLGEHAKIEIIIEESYEFKSTVDKLIKKTNLALVVGTNSWREQFMEAITVSAGDEDEDEGGEERLPSCFDYVMHFLTVFWKVLFACVPPTEYWNGWACFIVSIVIIGLLTAVIGDLASHFGCTIGLKDSVTAVVFVALGTSIPDTFASKVAAVQDSYADASIGNVTGSNAVNVFLGIGVAWSVAAIYWHMQGRAFEVQAGSLAFSVTLFTIFAFLAVSVLLYRRRPHIGGELGGPRSQRIFTTLFFFGLWFLYILFSSLESYCHIQGF</sequence>
<evidence type="ECO:0000256" key="13">
    <source>
        <dbReference type="ARBA" id="ARBA00022989"/>
    </source>
</evidence>
<dbReference type="GO" id="GO:0007154">
    <property type="term" value="P:cell communication"/>
    <property type="evidence" value="ECO:0007669"/>
    <property type="project" value="InterPro"/>
</dbReference>
<dbReference type="GO" id="GO:0042383">
    <property type="term" value="C:sarcolemma"/>
    <property type="evidence" value="ECO:0007669"/>
    <property type="project" value="TreeGrafter"/>
</dbReference>
<keyword evidence="8" id="KW-0479">Metal-binding</keyword>
<protein>
    <submittedName>
        <fullName evidence="20">Solute carrier family 8 member 3</fullName>
    </submittedName>
</protein>
<keyword evidence="14" id="KW-0915">Sodium</keyword>
<evidence type="ECO:0000256" key="8">
    <source>
        <dbReference type="ARBA" id="ARBA00022723"/>
    </source>
</evidence>
<evidence type="ECO:0000256" key="12">
    <source>
        <dbReference type="ARBA" id="ARBA00022860"/>
    </source>
</evidence>
<evidence type="ECO:0000256" key="9">
    <source>
        <dbReference type="ARBA" id="ARBA00022729"/>
    </source>
</evidence>
<dbReference type="PRINTS" id="PR01259">
    <property type="entry name" value="NACAEXCHNGR"/>
</dbReference>
<dbReference type="InterPro" id="IPR004837">
    <property type="entry name" value="NaCa_Exmemb"/>
</dbReference>
<keyword evidence="21" id="KW-1185">Reference proteome</keyword>
<proteinExistence type="inferred from homology"/>
<evidence type="ECO:0000256" key="2">
    <source>
        <dbReference type="ARBA" id="ARBA00007489"/>
    </source>
</evidence>
<evidence type="ECO:0000313" key="21">
    <source>
        <dbReference type="Proteomes" id="UP000694427"/>
    </source>
</evidence>